<keyword evidence="2" id="KW-1185">Reference proteome</keyword>
<reference evidence="1 2" key="1">
    <citation type="submission" date="2019-04" db="EMBL/GenBank/DDBJ databases">
        <title>Friends and foes A comparative genomics study of 23 Aspergillus species from section Flavi.</title>
        <authorList>
            <consortium name="DOE Joint Genome Institute"/>
            <person name="Kjaerbolling I."/>
            <person name="Vesth T."/>
            <person name="Frisvad J.C."/>
            <person name="Nybo J.L."/>
            <person name="Theobald S."/>
            <person name="Kildgaard S."/>
            <person name="Isbrandt T."/>
            <person name="Kuo A."/>
            <person name="Sato A."/>
            <person name="Lyhne E.K."/>
            <person name="Kogle M.E."/>
            <person name="Wiebenga A."/>
            <person name="Kun R.S."/>
            <person name="Lubbers R.J."/>
            <person name="Makela M.R."/>
            <person name="Barry K."/>
            <person name="Chovatia M."/>
            <person name="Clum A."/>
            <person name="Daum C."/>
            <person name="Haridas S."/>
            <person name="He G."/>
            <person name="LaButti K."/>
            <person name="Lipzen A."/>
            <person name="Mondo S."/>
            <person name="Riley R."/>
            <person name="Salamov A."/>
            <person name="Simmons B.A."/>
            <person name="Magnuson J.K."/>
            <person name="Henrissat B."/>
            <person name="Mortensen U.H."/>
            <person name="Larsen T.O."/>
            <person name="Devries R.P."/>
            <person name="Grigoriev I.V."/>
            <person name="Machida M."/>
            <person name="Baker S.E."/>
            <person name="Andersen M.R."/>
        </authorList>
    </citation>
    <scope>NUCLEOTIDE SEQUENCE [LARGE SCALE GENOMIC DNA]</scope>
    <source>
        <strain evidence="1 2">CBS 151.66</strain>
    </source>
</reference>
<gene>
    <name evidence="1" type="ORF">BDV29DRAFT_167809</name>
</gene>
<evidence type="ECO:0000313" key="2">
    <source>
        <dbReference type="Proteomes" id="UP000326565"/>
    </source>
</evidence>
<evidence type="ECO:0000313" key="1">
    <source>
        <dbReference type="EMBL" id="KAB8077779.1"/>
    </source>
</evidence>
<organism evidence="1 2">
    <name type="scientific">Aspergillus leporis</name>
    <dbReference type="NCBI Taxonomy" id="41062"/>
    <lineage>
        <taxon>Eukaryota</taxon>
        <taxon>Fungi</taxon>
        <taxon>Dikarya</taxon>
        <taxon>Ascomycota</taxon>
        <taxon>Pezizomycotina</taxon>
        <taxon>Eurotiomycetes</taxon>
        <taxon>Eurotiomycetidae</taxon>
        <taxon>Eurotiales</taxon>
        <taxon>Aspergillaceae</taxon>
        <taxon>Aspergillus</taxon>
        <taxon>Aspergillus subgen. Circumdati</taxon>
    </lineage>
</organism>
<dbReference type="AlphaFoldDB" id="A0A5N5XAM9"/>
<proteinExistence type="predicted"/>
<dbReference type="EMBL" id="ML732165">
    <property type="protein sequence ID" value="KAB8077779.1"/>
    <property type="molecule type" value="Genomic_DNA"/>
</dbReference>
<accession>A0A5N5XAM9</accession>
<dbReference type="Proteomes" id="UP000326565">
    <property type="component" value="Unassembled WGS sequence"/>
</dbReference>
<sequence>MAVLGSRASKTGSCGLLVRQLIHHTAPMFDILGVGRAYSILRADVCRAVCLFGGVYITSGLRMIFHYLVRFRQIILSPRAAPWSGREKKENMETQGNLADSFDHLFQSASSPCAVSAVENRLFLTTSLYYHYQAPILLCRVHCTDRMAIMMRREPRNAVTLALSHENNSEDR</sequence>
<protein>
    <submittedName>
        <fullName evidence="1">Uncharacterized protein</fullName>
    </submittedName>
</protein>
<name>A0A5N5XAM9_9EURO</name>